<feature type="chain" id="PRO_5040165789" evidence="1">
    <location>
        <begin position="17"/>
        <end position="516"/>
    </location>
</feature>
<dbReference type="EMBL" id="JAGMUV010000010">
    <property type="protein sequence ID" value="KAH7142074.1"/>
    <property type="molecule type" value="Genomic_DNA"/>
</dbReference>
<evidence type="ECO:0000313" key="2">
    <source>
        <dbReference type="EMBL" id="KAH7142074.1"/>
    </source>
</evidence>
<comment type="caution">
    <text evidence="2">The sequence shown here is derived from an EMBL/GenBank/DDBJ whole genome shotgun (WGS) entry which is preliminary data.</text>
</comment>
<evidence type="ECO:0000313" key="3">
    <source>
        <dbReference type="Proteomes" id="UP000738349"/>
    </source>
</evidence>
<evidence type="ECO:0000256" key="1">
    <source>
        <dbReference type="SAM" id="SignalP"/>
    </source>
</evidence>
<dbReference type="OrthoDB" id="5042680at2759"/>
<gene>
    <name evidence="2" type="ORF">EDB81DRAFT_653755</name>
</gene>
<dbReference type="PROSITE" id="PS51257">
    <property type="entry name" value="PROKAR_LIPOPROTEIN"/>
    <property type="match status" value="1"/>
</dbReference>
<dbReference type="Proteomes" id="UP000738349">
    <property type="component" value="Unassembled WGS sequence"/>
</dbReference>
<protein>
    <submittedName>
        <fullName evidence="2">Uncharacterized protein</fullName>
    </submittedName>
</protein>
<organism evidence="2 3">
    <name type="scientific">Dactylonectria macrodidyma</name>
    <dbReference type="NCBI Taxonomy" id="307937"/>
    <lineage>
        <taxon>Eukaryota</taxon>
        <taxon>Fungi</taxon>
        <taxon>Dikarya</taxon>
        <taxon>Ascomycota</taxon>
        <taxon>Pezizomycotina</taxon>
        <taxon>Sordariomycetes</taxon>
        <taxon>Hypocreomycetidae</taxon>
        <taxon>Hypocreales</taxon>
        <taxon>Nectriaceae</taxon>
        <taxon>Dactylonectria</taxon>
    </lineage>
</organism>
<feature type="signal peptide" evidence="1">
    <location>
        <begin position="1"/>
        <end position="16"/>
    </location>
</feature>
<dbReference type="AlphaFoldDB" id="A0A9P9IZW3"/>
<keyword evidence="3" id="KW-1185">Reference proteome</keyword>
<accession>A0A9P9IZW3</accession>
<keyword evidence="1" id="KW-0732">Signal</keyword>
<sequence length="516" mass="57898">MKSLLLFGSLIAAAQATRTSDISAVCSGLYGVIGCTSELEFPLGSSPVFCKLQEQCGIEIDVATENICNAITSALSDDGKFVDHAEVHCGCLPAAQRNHDGHLKDGDNLEYVWQGYLSYDINPEYLADLIKTEECLIDNGFPYQTGRTQAISKYLQPKDGWKVLRLQEVDMTLYRRLVAATWTCSFDIDNCDKARLRAFFVDYISNSDGVTTSELTRMLQSWLTLFDTIQKRIRAVNTAATAVQARLKTVSSKVSSIKKNVCQKNACKGKTASSYLTKVSKAFTATKTLNTIPAAGAKAGKNIPRAKQLTQMCLTSATTPANEDYYYELFLTANFGTTKHLPKAFQLVEDLPVAASELKNLVVSMSDLTKHSTRARGVQTHLNGILSQNWKTNKELSKTQASRKVRDGFIQIQTLVKRDLRPPVNDLIKALTALNTELDKFPLRSKTLEFRYGAVPYERWSTQDWEVPCAEEVWREFQQGEFKDARYFTEIQVCDFGPNRVTFPDHHLPFIKYRFV</sequence>
<reference evidence="2" key="1">
    <citation type="journal article" date="2021" name="Nat. Commun.">
        <title>Genetic determinants of endophytism in the Arabidopsis root mycobiome.</title>
        <authorList>
            <person name="Mesny F."/>
            <person name="Miyauchi S."/>
            <person name="Thiergart T."/>
            <person name="Pickel B."/>
            <person name="Atanasova L."/>
            <person name="Karlsson M."/>
            <person name="Huettel B."/>
            <person name="Barry K.W."/>
            <person name="Haridas S."/>
            <person name="Chen C."/>
            <person name="Bauer D."/>
            <person name="Andreopoulos W."/>
            <person name="Pangilinan J."/>
            <person name="LaButti K."/>
            <person name="Riley R."/>
            <person name="Lipzen A."/>
            <person name="Clum A."/>
            <person name="Drula E."/>
            <person name="Henrissat B."/>
            <person name="Kohler A."/>
            <person name="Grigoriev I.V."/>
            <person name="Martin F.M."/>
            <person name="Hacquard S."/>
        </authorList>
    </citation>
    <scope>NUCLEOTIDE SEQUENCE</scope>
    <source>
        <strain evidence="2">MPI-CAGE-AT-0147</strain>
    </source>
</reference>
<proteinExistence type="predicted"/>
<name>A0A9P9IZW3_9HYPO</name>